<dbReference type="AlphaFoldDB" id="A0A972GW64"/>
<evidence type="ECO:0008006" key="3">
    <source>
        <dbReference type="Google" id="ProtNLM"/>
    </source>
</evidence>
<name>A0A972GW64_9BACL</name>
<dbReference type="Proteomes" id="UP000641588">
    <property type="component" value="Unassembled WGS sequence"/>
</dbReference>
<accession>A0A972GW64</accession>
<dbReference type="EMBL" id="WHOD01000071">
    <property type="protein sequence ID" value="NOU95579.1"/>
    <property type="molecule type" value="Genomic_DNA"/>
</dbReference>
<reference evidence="1" key="1">
    <citation type="submission" date="2019-10" db="EMBL/GenBank/DDBJ databases">
        <title>Description of Paenibacillus glebae sp. nov.</title>
        <authorList>
            <person name="Carlier A."/>
            <person name="Qi S."/>
        </authorList>
    </citation>
    <scope>NUCLEOTIDE SEQUENCE</scope>
    <source>
        <strain evidence="1">LMG 31456</strain>
    </source>
</reference>
<organism evidence="1 2">
    <name type="scientific">Paenibacillus foliorum</name>
    <dbReference type="NCBI Taxonomy" id="2654974"/>
    <lineage>
        <taxon>Bacteria</taxon>
        <taxon>Bacillati</taxon>
        <taxon>Bacillota</taxon>
        <taxon>Bacilli</taxon>
        <taxon>Bacillales</taxon>
        <taxon>Paenibacillaceae</taxon>
        <taxon>Paenibacillus</taxon>
    </lineage>
</organism>
<comment type="caution">
    <text evidence="1">The sequence shown here is derived from an EMBL/GenBank/DDBJ whole genome shotgun (WGS) entry which is preliminary data.</text>
</comment>
<evidence type="ECO:0000313" key="1">
    <source>
        <dbReference type="EMBL" id="NOU95579.1"/>
    </source>
</evidence>
<keyword evidence="2" id="KW-1185">Reference proteome</keyword>
<sequence>MVLTQLGLALYSKAQTGVQLNFTRMQIGSGQLALGQDPMMLAALITPVSFFSIISASSSGNLSRVKGIFENSGVVVGTYSCELGLFATDPTLGEILYAYANAGSQGDTIPPISAGPFSKHYQINTAIGNASSISATIPAETYIPISEKGVAGGVSPLDASAKIPASNLPQIDHSALLNKGSYTHAQIDSHIGATAAHGSTSAATPSTIMQRDVNGQASIGTPTSATHIARKQDVDAVSNAAQAAQTTANAALPATSYTASDVLAKLKTVDGAGSGLDTDVVRGVNIFLQNQSDPVNSVGLSQQLQWRAFGTGHTIFDASNGQAPNGAVINNSNSSSAWQASYPTLMGWNGSGSYGVRVDSARNADTANGVLIRLNSGILEFWDGSTWKAVGGVKSVQRGRVAARVGTTNITVSSVNMSKSHLTFPNVYNSSSTGGYFAVSMDASLTSPTNIAIVNDGAVGLTVSWELVEF</sequence>
<evidence type="ECO:0000313" key="2">
    <source>
        <dbReference type="Proteomes" id="UP000641588"/>
    </source>
</evidence>
<proteinExistence type="predicted"/>
<gene>
    <name evidence="1" type="ORF">GC093_20435</name>
</gene>
<dbReference type="RefSeq" id="WP_171653799.1">
    <property type="nucleotide sequence ID" value="NZ_WHOD01000071.1"/>
</dbReference>
<protein>
    <recommendedName>
        <fullName evidence="3">Phage tail collar domain-containing protein</fullName>
    </recommendedName>
</protein>